<accession>A0A7J7IND0</accession>
<name>A0A7J7IND0_9RHOD</name>
<gene>
    <name evidence="1" type="ORF">F1559_001151</name>
</gene>
<keyword evidence="2" id="KW-1185">Reference proteome</keyword>
<dbReference type="Proteomes" id="UP000530660">
    <property type="component" value="Unassembled WGS sequence"/>
</dbReference>
<dbReference type="EMBL" id="VWRR01000004">
    <property type="protein sequence ID" value="KAF6004074.1"/>
    <property type="molecule type" value="Genomic_DNA"/>
</dbReference>
<organism evidence="1 2">
    <name type="scientific">Cyanidiococcus yangmingshanensis</name>
    <dbReference type="NCBI Taxonomy" id="2690220"/>
    <lineage>
        <taxon>Eukaryota</taxon>
        <taxon>Rhodophyta</taxon>
        <taxon>Bangiophyceae</taxon>
        <taxon>Cyanidiales</taxon>
        <taxon>Cyanidiaceae</taxon>
        <taxon>Cyanidiococcus</taxon>
    </lineage>
</organism>
<reference evidence="1 2" key="1">
    <citation type="journal article" date="2020" name="J. Phycol.">
        <title>Comparative genome analysis reveals Cyanidiococcus gen. nov., a new extremophilic red algal genus sister to Cyanidioschyzon (Cyanidioschyzonaceae, Rhodophyta).</title>
        <authorList>
            <person name="Liu S.-L."/>
            <person name="Chiang Y.-R."/>
            <person name="Yoon H.S."/>
            <person name="Fu H.-Y."/>
        </authorList>
    </citation>
    <scope>NUCLEOTIDE SEQUENCE [LARGE SCALE GENOMIC DNA]</scope>
    <source>
        <strain evidence="1 2">THAL066</strain>
    </source>
</reference>
<evidence type="ECO:0000313" key="2">
    <source>
        <dbReference type="Proteomes" id="UP000530660"/>
    </source>
</evidence>
<protein>
    <submittedName>
        <fullName evidence="1">Uncharacterized protein</fullName>
    </submittedName>
</protein>
<dbReference type="AlphaFoldDB" id="A0A7J7IND0"/>
<evidence type="ECO:0000313" key="1">
    <source>
        <dbReference type="EMBL" id="KAF6004074.1"/>
    </source>
</evidence>
<comment type="caution">
    <text evidence="1">The sequence shown here is derived from an EMBL/GenBank/DDBJ whole genome shotgun (WGS) entry which is preliminary data.</text>
</comment>
<sequence>MSFAMSHYALMLIETFRDALTADNQIQPDMHGEGLVGLTTSISLVDDLSRLPPGPLRNVRPRLRQLGRQIEEKTNESTEVEMASDLSSATLGLLFALLEGASSNAGGYLERTWPDLLTAFGAVLARGHMLPASSTDTADRTRHQWFAQSIEVPRKRCQS</sequence>
<proteinExistence type="predicted"/>